<dbReference type="Proteomes" id="UP000095282">
    <property type="component" value="Unplaced"/>
</dbReference>
<dbReference type="WBParaSite" id="Csp11.Scaffold626.g6378.t1">
    <property type="protein sequence ID" value="Csp11.Scaffold626.g6378.t1"/>
    <property type="gene ID" value="Csp11.Scaffold626.g6378"/>
</dbReference>
<keyword evidence="1" id="KW-1185">Reference proteome</keyword>
<sequence length="92" mass="10726">MGGKGNLTNLIEAEINWIPRQLKIIPLHCQPHIRLQNLILLVHVNQQNHRDTKVHHHRRTAHIPNWPNQEVVLSKKIYDQAIFVLSHGFALL</sequence>
<evidence type="ECO:0000313" key="2">
    <source>
        <dbReference type="WBParaSite" id="Csp11.Scaffold626.g6378.t1"/>
    </source>
</evidence>
<evidence type="ECO:0000313" key="1">
    <source>
        <dbReference type="Proteomes" id="UP000095282"/>
    </source>
</evidence>
<reference evidence="2" key="1">
    <citation type="submission" date="2016-11" db="UniProtKB">
        <authorList>
            <consortium name="WormBaseParasite"/>
        </authorList>
    </citation>
    <scope>IDENTIFICATION</scope>
</reference>
<name>A0A1I7TIX1_9PELO</name>
<organism evidence="1 2">
    <name type="scientific">Caenorhabditis tropicalis</name>
    <dbReference type="NCBI Taxonomy" id="1561998"/>
    <lineage>
        <taxon>Eukaryota</taxon>
        <taxon>Metazoa</taxon>
        <taxon>Ecdysozoa</taxon>
        <taxon>Nematoda</taxon>
        <taxon>Chromadorea</taxon>
        <taxon>Rhabditida</taxon>
        <taxon>Rhabditina</taxon>
        <taxon>Rhabditomorpha</taxon>
        <taxon>Rhabditoidea</taxon>
        <taxon>Rhabditidae</taxon>
        <taxon>Peloderinae</taxon>
        <taxon>Caenorhabditis</taxon>
    </lineage>
</organism>
<proteinExistence type="predicted"/>
<protein>
    <submittedName>
        <fullName evidence="2">Ovule protein</fullName>
    </submittedName>
</protein>
<dbReference type="AlphaFoldDB" id="A0A1I7TIX1"/>
<accession>A0A1I7TIX1</accession>